<evidence type="ECO:0000313" key="2">
    <source>
        <dbReference type="Proteomes" id="UP000004263"/>
    </source>
</evidence>
<comment type="caution">
    <text evidence="1">The sequence shown here is derived from an EMBL/GenBank/DDBJ whole genome shotgun (WGS) entry which is preliminary data.</text>
</comment>
<accession>Q1N6M5</accession>
<evidence type="ECO:0000313" key="1">
    <source>
        <dbReference type="EMBL" id="EAT13567.1"/>
    </source>
</evidence>
<organism evidence="1 2">
    <name type="scientific">Bermanella marisrubri</name>
    <dbReference type="NCBI Taxonomy" id="207949"/>
    <lineage>
        <taxon>Bacteria</taxon>
        <taxon>Pseudomonadati</taxon>
        <taxon>Pseudomonadota</taxon>
        <taxon>Gammaproteobacteria</taxon>
        <taxon>Oceanospirillales</taxon>
        <taxon>Oceanospirillaceae</taxon>
        <taxon>Bermanella</taxon>
    </lineage>
</organism>
<proteinExistence type="predicted"/>
<reference evidence="1 2" key="1">
    <citation type="submission" date="2006-03" db="EMBL/GenBank/DDBJ databases">
        <authorList>
            <person name="Pinhassi J."/>
            <person name="Pedros-Alio C."/>
            <person name="Ferriera S."/>
            <person name="Johnson J."/>
            <person name="Kravitz S."/>
            <person name="Halpern A."/>
            <person name="Remington K."/>
            <person name="Beeson K."/>
            <person name="Tran B."/>
            <person name="Rogers Y.-H."/>
            <person name="Friedman R."/>
            <person name="Venter J.C."/>
        </authorList>
    </citation>
    <scope>NUCLEOTIDE SEQUENCE [LARGE SCALE GENOMIC DNA]</scope>
    <source>
        <strain evidence="1 2">RED65</strain>
    </source>
</reference>
<sequence length="36" mass="4338">MKSLDIMIVDTPYCFAPEKLRKLLKWFFLAYIQTLT</sequence>
<name>Q1N6M5_9GAMM</name>
<dbReference type="EMBL" id="AAQH01000001">
    <property type="protein sequence ID" value="EAT13567.1"/>
    <property type="molecule type" value="Genomic_DNA"/>
</dbReference>
<gene>
    <name evidence="1" type="ORF">RED65_09254</name>
</gene>
<dbReference type="HOGENOM" id="CLU_3354809_0_0_6"/>
<dbReference type="AlphaFoldDB" id="Q1N6M5"/>
<keyword evidence="2" id="KW-1185">Reference proteome</keyword>
<dbReference type="Proteomes" id="UP000004263">
    <property type="component" value="Unassembled WGS sequence"/>
</dbReference>
<protein>
    <submittedName>
        <fullName evidence="1">Uncharacterized protein</fullName>
    </submittedName>
</protein>